<dbReference type="PANTHER" id="PTHR39158:SF1">
    <property type="entry name" value="DNAJ HOMOLOG SUBFAMILY C MEMBER 28"/>
    <property type="match status" value="1"/>
</dbReference>
<dbReference type="InterPro" id="IPR052573">
    <property type="entry name" value="DnaJ_C_subfamily_28"/>
</dbReference>
<feature type="domain" description="DnaJ homologue subfamily C member 28 conserved" evidence="1">
    <location>
        <begin position="22"/>
        <end position="83"/>
    </location>
</feature>
<dbReference type="eggNOG" id="COG1670">
    <property type="taxonomic scope" value="Bacteria"/>
</dbReference>
<dbReference type="InterPro" id="IPR018961">
    <property type="entry name" value="DnaJ_homolog_subfam-C_membr-28"/>
</dbReference>
<gene>
    <name evidence="2" type="ORF">BN990_03183</name>
</gene>
<reference evidence="3" key="2">
    <citation type="submission" date="2014-05" db="EMBL/GenBank/DDBJ databases">
        <title>Draft genome sequence of Virgibacillus massiliensis Vm-5.</title>
        <authorList>
            <person name="Khelaifia S."/>
            <person name="Croce O."/>
            <person name="Lagier J.C."/>
            <person name="Raoult D."/>
        </authorList>
    </citation>
    <scope>NUCLEOTIDE SEQUENCE [LARGE SCALE GENOMIC DNA]</scope>
    <source>
        <strain evidence="3">Vm-5</strain>
    </source>
</reference>
<keyword evidence="3" id="KW-1185">Reference proteome</keyword>
<accession>A0A024QF69</accession>
<sequence length="121" mass="14193">MDKDDKEYEGNERIQYADPIGEMIKKAENDGQFDNLPGKGKPLYLGKNYLNPDEKQLYKTMKDNHVLPKWVELANEIDHIKKELLTLDGEERLKKIKIINKKIKAYNYACPPSLQRNKIME</sequence>
<evidence type="ECO:0000259" key="1">
    <source>
        <dbReference type="Pfam" id="PF09350"/>
    </source>
</evidence>
<comment type="caution">
    <text evidence="2">The sequence shown here is derived from an EMBL/GenBank/DDBJ whole genome shotgun (WGS) entry which is preliminary data.</text>
</comment>
<dbReference type="PANTHER" id="PTHR39158">
    <property type="entry name" value="OS08G0560600 PROTEIN"/>
    <property type="match status" value="1"/>
</dbReference>
<proteinExistence type="predicted"/>
<dbReference type="EMBL" id="CCDP010000002">
    <property type="protein sequence ID" value="CDQ40850.1"/>
    <property type="molecule type" value="Genomic_DNA"/>
</dbReference>
<dbReference type="OrthoDB" id="9798476at2"/>
<evidence type="ECO:0000313" key="3">
    <source>
        <dbReference type="Proteomes" id="UP000028875"/>
    </source>
</evidence>
<dbReference type="RefSeq" id="WP_051739223.1">
    <property type="nucleotide sequence ID" value="NZ_BNER01000006.1"/>
</dbReference>
<name>A0A024QF69_9BACI</name>
<dbReference type="Proteomes" id="UP000028875">
    <property type="component" value="Unassembled WGS sequence"/>
</dbReference>
<organism evidence="2 3">
    <name type="scientific">Virgibacillus massiliensis</name>
    <dbReference type="NCBI Taxonomy" id="1462526"/>
    <lineage>
        <taxon>Bacteria</taxon>
        <taxon>Bacillati</taxon>
        <taxon>Bacillota</taxon>
        <taxon>Bacilli</taxon>
        <taxon>Bacillales</taxon>
        <taxon>Bacillaceae</taxon>
        <taxon>Virgibacillus</taxon>
    </lineage>
</organism>
<dbReference type="AlphaFoldDB" id="A0A024QF69"/>
<dbReference type="Pfam" id="PF09350">
    <property type="entry name" value="DJC28_CD"/>
    <property type="match status" value="1"/>
</dbReference>
<dbReference type="STRING" id="1462526.BN990_03183"/>
<reference evidence="2 3" key="1">
    <citation type="submission" date="2014-03" db="EMBL/GenBank/DDBJ databases">
        <authorList>
            <person name="Urmite Genomes U."/>
        </authorList>
    </citation>
    <scope>NUCLEOTIDE SEQUENCE [LARGE SCALE GENOMIC DNA]</scope>
    <source>
        <strain evidence="2 3">Vm-5</strain>
    </source>
</reference>
<evidence type="ECO:0000313" key="2">
    <source>
        <dbReference type="EMBL" id="CDQ40850.1"/>
    </source>
</evidence>
<protein>
    <recommendedName>
        <fullName evidence="1">DnaJ homologue subfamily C member 28 conserved domain-containing protein</fullName>
    </recommendedName>
</protein>